<evidence type="ECO:0000313" key="3">
    <source>
        <dbReference type="Proteomes" id="UP000320176"/>
    </source>
</evidence>
<keyword evidence="3" id="KW-1185">Reference proteome</keyword>
<keyword evidence="1" id="KW-0472">Membrane</keyword>
<name>A0A5C6B3A1_9BACT</name>
<protein>
    <submittedName>
        <fullName evidence="2">Uncharacterized protein</fullName>
    </submittedName>
</protein>
<keyword evidence="1" id="KW-0812">Transmembrane</keyword>
<comment type="caution">
    <text evidence="2">The sequence shown here is derived from an EMBL/GenBank/DDBJ whole genome shotgun (WGS) entry which is preliminary data.</text>
</comment>
<dbReference type="OrthoDB" id="9890021at2"/>
<dbReference type="RefSeq" id="WP_146519037.1">
    <property type="nucleotide sequence ID" value="NZ_CP151726.1"/>
</dbReference>
<evidence type="ECO:0000313" key="2">
    <source>
        <dbReference type="EMBL" id="TWU05849.1"/>
    </source>
</evidence>
<organism evidence="2 3">
    <name type="scientific">Stieleria varia</name>
    <dbReference type="NCBI Taxonomy" id="2528005"/>
    <lineage>
        <taxon>Bacteria</taxon>
        <taxon>Pseudomonadati</taxon>
        <taxon>Planctomycetota</taxon>
        <taxon>Planctomycetia</taxon>
        <taxon>Pirellulales</taxon>
        <taxon>Pirellulaceae</taxon>
        <taxon>Stieleria</taxon>
    </lineage>
</organism>
<feature type="transmembrane region" description="Helical" evidence="1">
    <location>
        <begin position="31"/>
        <end position="53"/>
    </location>
</feature>
<evidence type="ECO:0000256" key="1">
    <source>
        <dbReference type="SAM" id="Phobius"/>
    </source>
</evidence>
<accession>A0A5C6B3A1</accession>
<dbReference type="AlphaFoldDB" id="A0A5C6B3A1"/>
<sequence length="136" mass="15150">MNYIITVGIAIIFAIFATAATMPLAGDAPPVGAILFGSFCGGLYVGRFVSSALKYKPKLRRPRNQLDATPTRPFSERLRTFSHGDDRGDTVERLPETSRMPFWMLDTTHDRTPPKTASFIRRILYRIRSVLTSGNG</sequence>
<proteinExistence type="predicted"/>
<reference evidence="2 3" key="1">
    <citation type="submission" date="2019-02" db="EMBL/GenBank/DDBJ databases">
        <title>Deep-cultivation of Planctomycetes and their phenomic and genomic characterization uncovers novel biology.</title>
        <authorList>
            <person name="Wiegand S."/>
            <person name="Jogler M."/>
            <person name="Boedeker C."/>
            <person name="Pinto D."/>
            <person name="Vollmers J."/>
            <person name="Rivas-Marin E."/>
            <person name="Kohn T."/>
            <person name="Peeters S.H."/>
            <person name="Heuer A."/>
            <person name="Rast P."/>
            <person name="Oberbeckmann S."/>
            <person name="Bunk B."/>
            <person name="Jeske O."/>
            <person name="Meyerdierks A."/>
            <person name="Storesund J.E."/>
            <person name="Kallscheuer N."/>
            <person name="Luecker S."/>
            <person name="Lage O.M."/>
            <person name="Pohl T."/>
            <person name="Merkel B.J."/>
            <person name="Hornburger P."/>
            <person name="Mueller R.-W."/>
            <person name="Bruemmer F."/>
            <person name="Labrenz M."/>
            <person name="Spormann A.M."/>
            <person name="Op Den Camp H."/>
            <person name="Overmann J."/>
            <person name="Amann R."/>
            <person name="Jetten M.S.M."/>
            <person name="Mascher T."/>
            <person name="Medema M.H."/>
            <person name="Devos D.P."/>
            <person name="Kaster A.-K."/>
            <person name="Ovreas L."/>
            <person name="Rohde M."/>
            <person name="Galperin M.Y."/>
            <person name="Jogler C."/>
        </authorList>
    </citation>
    <scope>NUCLEOTIDE SEQUENCE [LARGE SCALE GENOMIC DNA]</scope>
    <source>
        <strain evidence="2 3">Pla52n</strain>
    </source>
</reference>
<dbReference type="Proteomes" id="UP000320176">
    <property type="component" value="Unassembled WGS sequence"/>
</dbReference>
<feature type="transmembrane region" description="Helical" evidence="1">
    <location>
        <begin position="7"/>
        <end position="25"/>
    </location>
</feature>
<dbReference type="EMBL" id="SJPN01000002">
    <property type="protein sequence ID" value="TWU05849.1"/>
    <property type="molecule type" value="Genomic_DNA"/>
</dbReference>
<keyword evidence="1" id="KW-1133">Transmembrane helix</keyword>
<gene>
    <name evidence="2" type="ORF">Pla52n_15640</name>
</gene>